<feature type="domain" description="YprB ribonuclease H-like" evidence="5">
    <location>
        <begin position="540"/>
        <end position="619"/>
    </location>
</feature>
<evidence type="ECO:0000313" key="10">
    <source>
        <dbReference type="Proteomes" id="UP000248724"/>
    </source>
</evidence>
<dbReference type="Gene3D" id="3.40.50.150">
    <property type="entry name" value="Vaccinia Virus protein VP39"/>
    <property type="match status" value="1"/>
</dbReference>
<dbReference type="InterPro" id="IPR046817">
    <property type="entry name" value="MmeI_N"/>
</dbReference>
<gene>
    <name evidence="9" type="ORF">DLM65_08070</name>
</gene>
<dbReference type="PANTHER" id="PTHR33841">
    <property type="entry name" value="DNA METHYLTRANSFERASE YEEA-RELATED"/>
    <property type="match status" value="1"/>
</dbReference>
<feature type="domain" description="MmeI-like helicase spacer" evidence="7">
    <location>
        <begin position="861"/>
        <end position="934"/>
    </location>
</feature>
<dbReference type="Pfam" id="PF13482">
    <property type="entry name" value="RNase_H_2"/>
    <property type="match status" value="1"/>
</dbReference>
<evidence type="ECO:0000256" key="1">
    <source>
        <dbReference type="ARBA" id="ARBA00011900"/>
    </source>
</evidence>
<accession>A0A2W5Z558</accession>
<evidence type="ECO:0000259" key="6">
    <source>
        <dbReference type="Pfam" id="PF20464"/>
    </source>
</evidence>
<dbReference type="SUPFAM" id="SSF53335">
    <property type="entry name" value="S-adenosyl-L-methionine-dependent methyltransferases"/>
    <property type="match status" value="1"/>
</dbReference>
<dbReference type="PRINTS" id="PR00507">
    <property type="entry name" value="N12N6MTFRASE"/>
</dbReference>
<dbReference type="GO" id="GO:0009007">
    <property type="term" value="F:site-specific DNA-methyltransferase (adenine-specific) activity"/>
    <property type="evidence" value="ECO:0007669"/>
    <property type="project" value="UniProtKB-EC"/>
</dbReference>
<proteinExistence type="predicted"/>
<evidence type="ECO:0000313" key="9">
    <source>
        <dbReference type="EMBL" id="PZR80383.1"/>
    </source>
</evidence>
<evidence type="ECO:0000256" key="3">
    <source>
        <dbReference type="ARBA" id="ARBA00022679"/>
    </source>
</evidence>
<feature type="domain" description="MmeI-like N-terminal" evidence="6">
    <location>
        <begin position="678"/>
        <end position="853"/>
    </location>
</feature>
<comment type="catalytic activity">
    <reaction evidence="4">
        <text>a 2'-deoxyadenosine in DNA + S-adenosyl-L-methionine = an N(6)-methyl-2'-deoxyadenosine in DNA + S-adenosyl-L-homocysteine + H(+)</text>
        <dbReference type="Rhea" id="RHEA:15197"/>
        <dbReference type="Rhea" id="RHEA-COMP:12418"/>
        <dbReference type="Rhea" id="RHEA-COMP:12419"/>
        <dbReference type="ChEBI" id="CHEBI:15378"/>
        <dbReference type="ChEBI" id="CHEBI:57856"/>
        <dbReference type="ChEBI" id="CHEBI:59789"/>
        <dbReference type="ChEBI" id="CHEBI:90615"/>
        <dbReference type="ChEBI" id="CHEBI:90616"/>
        <dbReference type="EC" id="2.1.1.72"/>
    </reaction>
</comment>
<dbReference type="InterPro" id="IPR050953">
    <property type="entry name" value="N4_N6_ade-DNA_methylase"/>
</dbReference>
<dbReference type="InterPro" id="IPR038720">
    <property type="entry name" value="YprB_RNase_H-like_dom"/>
</dbReference>
<feature type="domain" description="MmeI-like DNA-methyltransferase" evidence="8">
    <location>
        <begin position="1043"/>
        <end position="1284"/>
    </location>
</feature>
<dbReference type="Pfam" id="PF20473">
    <property type="entry name" value="MmeI_Mtase"/>
    <property type="match status" value="1"/>
</dbReference>
<dbReference type="EC" id="2.1.1.72" evidence="1"/>
<dbReference type="Proteomes" id="UP000248724">
    <property type="component" value="Unassembled WGS sequence"/>
</dbReference>
<dbReference type="Pfam" id="PF20465">
    <property type="entry name" value="MmeI_hel"/>
    <property type="match status" value="1"/>
</dbReference>
<dbReference type="InterPro" id="IPR046816">
    <property type="entry name" value="MmeI_Mtase"/>
</dbReference>
<dbReference type="Pfam" id="PF20464">
    <property type="entry name" value="MmeI_N"/>
    <property type="match status" value="1"/>
</dbReference>
<evidence type="ECO:0000259" key="5">
    <source>
        <dbReference type="Pfam" id="PF13482"/>
    </source>
</evidence>
<name>A0A2W5Z558_9BACT</name>
<reference evidence="9 10" key="1">
    <citation type="journal article" date="2017" name="Nature">
        <title>Atmospheric trace gases support primary production in Antarctic desert surface soil.</title>
        <authorList>
            <person name="Ji M."/>
            <person name="Greening C."/>
            <person name="Vanwonterghem I."/>
            <person name="Carere C.R."/>
            <person name="Bay S.K."/>
            <person name="Steen J.A."/>
            <person name="Montgomery K."/>
            <person name="Lines T."/>
            <person name="Beardall J."/>
            <person name="van Dorst J."/>
            <person name="Snape I."/>
            <person name="Stott M.B."/>
            <person name="Hugenholtz P."/>
            <person name="Ferrari B.C."/>
        </authorList>
    </citation>
    <scope>NUCLEOTIDE SEQUENCE [LARGE SCALE GENOMIC DNA]</scope>
    <source>
        <strain evidence="9">RRmetagenome_bin12</strain>
    </source>
</reference>
<dbReference type="GO" id="GO:0032259">
    <property type="term" value="P:methylation"/>
    <property type="evidence" value="ECO:0007669"/>
    <property type="project" value="UniProtKB-KW"/>
</dbReference>
<keyword evidence="3" id="KW-0808">Transferase</keyword>
<evidence type="ECO:0000259" key="8">
    <source>
        <dbReference type="Pfam" id="PF20473"/>
    </source>
</evidence>
<comment type="caution">
    <text evidence="9">The sequence shown here is derived from an EMBL/GenBank/DDBJ whole genome shotgun (WGS) entry which is preliminary data.</text>
</comment>
<dbReference type="InterPro" id="IPR046819">
    <property type="entry name" value="MmeI_hel"/>
</dbReference>
<evidence type="ECO:0000256" key="2">
    <source>
        <dbReference type="ARBA" id="ARBA00022603"/>
    </source>
</evidence>
<protein>
    <recommendedName>
        <fullName evidence="1">site-specific DNA-methyltransferase (adenine-specific)</fullName>
        <ecNumber evidence="1">2.1.1.72</ecNumber>
    </recommendedName>
</protein>
<evidence type="ECO:0000256" key="4">
    <source>
        <dbReference type="ARBA" id="ARBA00047942"/>
    </source>
</evidence>
<organism evidence="9 10">
    <name type="scientific">Candidatus Aeolococcus gillhamiae</name>
    <dbReference type="NCBI Taxonomy" id="3127015"/>
    <lineage>
        <taxon>Bacteria</taxon>
        <taxon>Bacillati</taxon>
        <taxon>Candidatus Dormiibacterota</taxon>
        <taxon>Candidatus Dormibacteria</taxon>
        <taxon>Candidatus Aeolococcales</taxon>
        <taxon>Candidatus Aeolococcaceae</taxon>
        <taxon>Candidatus Aeolococcus</taxon>
    </lineage>
</organism>
<evidence type="ECO:0000259" key="7">
    <source>
        <dbReference type="Pfam" id="PF20465"/>
    </source>
</evidence>
<sequence length="1604" mass="176631">MTTRYDVSKVPLQGGYVAKQCPVRAQNDAIVPGVRLAPDTFQQRLIDQGVAFETDVVAELVAAQPAAVIIEGGGEIAEVATLEAMRAGAPLIVNARMSDPAGRRVGKPDLLVQASAGYDAVDIKWHHALEVAKPSGKDPSALVSALSAPTLMLATNDPAFVPRKHEGDLLQLAHYRRMLETVGMAAPGDRVAGIIGTERRVVWHDLDAAIWRTPSLSEKHKRRSTMERYDFEFDFRLDIISVAHQHQNDPSVDLLVVPVRCGECPTCPWNDYCRPILETPPGDVSLLPRLGWTQWKAHRERGVTNRAELAALDMRTAQIVAAKLDVAGLIATVAGVNPATPILELGASWSKGKRFEQLQQLGIATVGDALSLDASTARYSDAPIPSLPDQIDMARAALGPESVYRRRGTDEVIVPRADIEIDVDMESTELGVYMWGTWLSSGTNVGDALLHALRTRGASMELVEGYRSFATFDELTPESEAKNSLTFWQWLQRIREYCHQQGLTVRAFCWNESAENQYLRNIGLAWDVADDVEAFITSGEWVDLLRVWDAQLVTGGASGLKVVAPLIGFHWDVDEAGGGESMVVHDRAVNGPDAASAQEWLLAYNRSDVMATRGVREWMTNTVVPAAEELDHAAGISSAPGAATVAPTVSSAVASPTGPAIQLPSHQVASRTAFGGAMTAAEFARKWIGSTRGERAASHEHFMNLCSLLGQPTPNSDQTGDRYAFEKGAAKVEGGEGWADVWKKGHFAWEYKGKHKDLEAAYRQLLLYREALENPPLLVVCDLDKFEIHTNFTNTAKEVHKFSLQDFLDGPARPMRLLKAVMEAPDSLKPSATREELTEKAAGHFAELAVGLRGRGYDAQRVAHFLNKLVFCMFAEDSGLLPAGLIARVTKIGDSLFADPAEVRAAMAELFSRMSSQGGRFGAERIQWFNGGLFDGDDALELTSGELDVVSTVAALDWSQIEPAVLGTLFERGLDPDKRSQMGAHYTDRISIERVIAPMVIEPLEREFALAQRAAREALGDISITGSLSGSALGTRTRAIQRAESIVTKFLKRLDGVRVLDPACGSGNFLYVALQALKDLESRVILWESMELGTPIRFPVLGPHNLLGIELNPYAAELARVAIWIGEIQWMLGNGFAYLRNPVLRPLDNIECRDAVVAFDGDGAPGEPRWPRTDFIIGNPPFLGIRKMRSALGDAYVDALFEVYAGRVPHSADLVCYWHEKAGAMIAAGECTYAGLLATQSIRAGANRVVLERIKTTGDIFMAWADEPWIVEGAAVRVSIIAYDDGREGQRTLDGKAVTTINSDLTAEIDLSRSQALPENGMIAFQGPVKVGPFEIPHVLARQLLDSPNPDGRSNVDVIRPWMNAKDITGRPRDMFIIDFGELSEEHACLYEAPFEYVREHVRPVRVTNRRARRAERWWQHGETVPGLRAAMVGLQRFFVTPRVTKHRIFAWVDARTLPDTRLIAFARQDDYFFGVLHSRVHQVWSLRTGSQHGVGATFTYTPTTTFETFPLPHGTNEQTRAIAEAAQRVNALREGWLNPASMSESELRMRTLTNLYNAMPTWLMQAHERLDRTVHDAYGWSYPLDDGEILARLWSLNVERSSA</sequence>
<keyword evidence="2" id="KW-0489">Methyltransferase</keyword>
<dbReference type="InterPro" id="IPR029063">
    <property type="entry name" value="SAM-dependent_MTases_sf"/>
</dbReference>
<dbReference type="PANTHER" id="PTHR33841:SF1">
    <property type="entry name" value="DNA METHYLTRANSFERASE A"/>
    <property type="match status" value="1"/>
</dbReference>
<dbReference type="EMBL" id="QHBU01000153">
    <property type="protein sequence ID" value="PZR80383.1"/>
    <property type="molecule type" value="Genomic_DNA"/>
</dbReference>